<dbReference type="InterPro" id="IPR006115">
    <property type="entry name" value="6PGDH_NADP-bd"/>
</dbReference>
<dbReference type="Proteomes" id="UP000482960">
    <property type="component" value="Unassembled WGS sequence"/>
</dbReference>
<evidence type="ECO:0000256" key="1">
    <source>
        <dbReference type="ARBA" id="ARBA00009080"/>
    </source>
</evidence>
<dbReference type="InterPro" id="IPR036291">
    <property type="entry name" value="NAD(P)-bd_dom_sf"/>
</dbReference>
<dbReference type="GO" id="GO:0016491">
    <property type="term" value="F:oxidoreductase activity"/>
    <property type="evidence" value="ECO:0007669"/>
    <property type="project" value="UniProtKB-KW"/>
</dbReference>
<feature type="domain" description="3-hydroxyisobutyrate dehydrogenase-like NAD-binding" evidence="6">
    <location>
        <begin position="155"/>
        <end position="273"/>
    </location>
</feature>
<dbReference type="PANTHER" id="PTHR43060:SF15">
    <property type="entry name" value="3-HYDROXYISOBUTYRATE DEHYDROGENASE-LIKE 1, MITOCHONDRIAL-RELATED"/>
    <property type="match status" value="1"/>
</dbReference>
<comment type="similarity">
    <text evidence="1">Belongs to the HIBADH-related family.</text>
</comment>
<evidence type="ECO:0000256" key="4">
    <source>
        <dbReference type="PIRSR" id="PIRSR000103-1"/>
    </source>
</evidence>
<evidence type="ECO:0000256" key="3">
    <source>
        <dbReference type="ARBA" id="ARBA00023027"/>
    </source>
</evidence>
<evidence type="ECO:0000313" key="8">
    <source>
        <dbReference type="Proteomes" id="UP000482960"/>
    </source>
</evidence>
<name>A0A6V8LN73_9ACTN</name>
<dbReference type="InterPro" id="IPR015815">
    <property type="entry name" value="HIBADH-related"/>
</dbReference>
<dbReference type="InterPro" id="IPR029154">
    <property type="entry name" value="HIBADH-like_NADP-bd"/>
</dbReference>
<feature type="domain" description="6-phosphogluconate dehydrogenase NADP-binding" evidence="5">
    <location>
        <begin position="1"/>
        <end position="151"/>
    </location>
</feature>
<dbReference type="SUPFAM" id="SSF51735">
    <property type="entry name" value="NAD(P)-binding Rossmann-fold domains"/>
    <property type="match status" value="1"/>
</dbReference>
<dbReference type="PIRSF" id="PIRSF000103">
    <property type="entry name" value="HIBADH"/>
    <property type="match status" value="1"/>
</dbReference>
<evidence type="ECO:0000259" key="5">
    <source>
        <dbReference type="Pfam" id="PF03446"/>
    </source>
</evidence>
<comment type="caution">
    <text evidence="7">The sequence shown here is derived from an EMBL/GenBank/DDBJ whole genome shotgun (WGS) entry which is preliminary data.</text>
</comment>
<evidence type="ECO:0000259" key="6">
    <source>
        <dbReference type="Pfam" id="PF14833"/>
    </source>
</evidence>
<dbReference type="Gene3D" id="1.10.1040.10">
    <property type="entry name" value="N-(1-d-carboxylethyl)-l-norvaline Dehydrogenase, domain 2"/>
    <property type="match status" value="1"/>
</dbReference>
<dbReference type="GO" id="GO:0051287">
    <property type="term" value="F:NAD binding"/>
    <property type="evidence" value="ECO:0007669"/>
    <property type="project" value="InterPro"/>
</dbReference>
<keyword evidence="2" id="KW-0560">Oxidoreductase</keyword>
<gene>
    <name evidence="7" type="ORF">Prum_101130</name>
</gene>
<feature type="active site" evidence="4">
    <location>
        <position position="161"/>
    </location>
</feature>
<reference evidence="7 8" key="2">
    <citation type="submission" date="2020-03" db="EMBL/GenBank/DDBJ databases">
        <authorList>
            <person name="Ichikawa N."/>
            <person name="Kimura A."/>
            <person name="Kitahashi Y."/>
            <person name="Uohara A."/>
        </authorList>
    </citation>
    <scope>NUCLEOTIDE SEQUENCE [LARGE SCALE GENOMIC DNA]</scope>
    <source>
        <strain evidence="7 8">NBRC 108638</strain>
    </source>
</reference>
<dbReference type="EMBL" id="BLPG01000002">
    <property type="protein sequence ID" value="GFJ96471.1"/>
    <property type="molecule type" value="Genomic_DNA"/>
</dbReference>
<dbReference type="SUPFAM" id="SSF48179">
    <property type="entry name" value="6-phosphogluconate dehydrogenase C-terminal domain-like"/>
    <property type="match status" value="1"/>
</dbReference>
<dbReference type="InterPro" id="IPR013328">
    <property type="entry name" value="6PGD_dom2"/>
</dbReference>
<protein>
    <submittedName>
        <fullName evidence="7">Dehydrogenase</fullName>
    </submittedName>
</protein>
<dbReference type="GO" id="GO:0050661">
    <property type="term" value="F:NADP binding"/>
    <property type="evidence" value="ECO:0007669"/>
    <property type="project" value="InterPro"/>
</dbReference>
<evidence type="ECO:0000313" key="7">
    <source>
        <dbReference type="EMBL" id="GFJ96471.1"/>
    </source>
</evidence>
<dbReference type="PANTHER" id="PTHR43060">
    <property type="entry name" value="3-HYDROXYISOBUTYRATE DEHYDROGENASE-LIKE 1, MITOCHONDRIAL-RELATED"/>
    <property type="match status" value="1"/>
</dbReference>
<dbReference type="Pfam" id="PF14833">
    <property type="entry name" value="NAD_binding_11"/>
    <property type="match status" value="1"/>
</dbReference>
<reference evidence="7 8" key="1">
    <citation type="submission" date="2020-03" db="EMBL/GenBank/DDBJ databases">
        <title>Whole genome shotgun sequence of Phytohabitans rumicis NBRC 108638.</title>
        <authorList>
            <person name="Komaki H."/>
            <person name="Tamura T."/>
        </authorList>
    </citation>
    <scope>NUCLEOTIDE SEQUENCE [LARGE SCALE GENOMIC DNA]</scope>
    <source>
        <strain evidence="7 8">NBRC 108638</strain>
    </source>
</reference>
<proteinExistence type="inferred from homology"/>
<evidence type="ECO:0000256" key="2">
    <source>
        <dbReference type="ARBA" id="ARBA00023002"/>
    </source>
</evidence>
<dbReference type="Gene3D" id="3.40.50.720">
    <property type="entry name" value="NAD(P)-binding Rossmann-like Domain"/>
    <property type="match status" value="1"/>
</dbReference>
<keyword evidence="8" id="KW-1185">Reference proteome</keyword>
<dbReference type="AlphaFoldDB" id="A0A6V8LN73"/>
<dbReference type="Pfam" id="PF03446">
    <property type="entry name" value="NAD_binding_2"/>
    <property type="match status" value="1"/>
</dbReference>
<dbReference type="InterPro" id="IPR008927">
    <property type="entry name" value="6-PGluconate_DH-like_C_sf"/>
</dbReference>
<sequence>MGRAVAARLAEAGVPVIATSRTPATRDAAAAAVPQLAIRGTPAQVAAAGPVLVLTSLPSGAEVAQVAADLVGGLPPGRSLLLVDLSTTAPGEAAELHARLGAGGHAAIDAPVSGGPTGARAGTLSIMAGATVDALRAAAPVLAHLGTVVHCGPPGAGQVAKACNQLVVAGTLVAVAEALALARRSGVDPALVRSALLGGYAASRVLELQGGRMLRGDFAGQGKAGLLAKDVRIVRELAGDAALATPVLDAAGRVVDRLAARAPDIDHCAVITVIEETVP</sequence>
<keyword evidence="3" id="KW-0520">NAD</keyword>
<accession>A0A6V8LN73</accession>
<organism evidence="7 8">
    <name type="scientific">Phytohabitans rumicis</name>
    <dbReference type="NCBI Taxonomy" id="1076125"/>
    <lineage>
        <taxon>Bacteria</taxon>
        <taxon>Bacillati</taxon>
        <taxon>Actinomycetota</taxon>
        <taxon>Actinomycetes</taxon>
        <taxon>Micromonosporales</taxon>
        <taxon>Micromonosporaceae</taxon>
    </lineage>
</organism>